<keyword evidence="5" id="KW-1185">Reference proteome</keyword>
<dbReference type="Pfam" id="PF12098">
    <property type="entry name" value="DUF3574"/>
    <property type="match status" value="1"/>
</dbReference>
<evidence type="ECO:0000313" key="5">
    <source>
        <dbReference type="Proteomes" id="UP001054892"/>
    </source>
</evidence>
<dbReference type="Proteomes" id="UP000509383">
    <property type="component" value="Chromosome"/>
</dbReference>
<dbReference type="AlphaFoldDB" id="A0A6J4E8P4"/>
<evidence type="ECO:0000313" key="4">
    <source>
        <dbReference type="Proteomes" id="UP000509383"/>
    </source>
</evidence>
<evidence type="ECO:0000313" key="2">
    <source>
        <dbReference type="EMBL" id="BCG25334.1"/>
    </source>
</evidence>
<sequence>MTVWKLLRGPVVIALVATLAGAALLLASRSPLAGDGHPREHAMLRTELYFGAIEPAAWERFLAEEVTPRFPDGLSWYDVNGQWRGPSGKPEKLPSRILLLIHADNAANREALAEIGALFLARHGMAVLKVSSPVTASDPDWTDDRVKNRQLAP</sequence>
<dbReference type="EMBL" id="BQKM01000013">
    <property type="protein sequence ID" value="GJN54836.1"/>
    <property type="molecule type" value="Genomic_DNA"/>
</dbReference>
<dbReference type="RefSeq" id="WP_173177244.1">
    <property type="nucleotide sequence ID" value="NZ_AP023189.1"/>
</dbReference>
<evidence type="ECO:0008006" key="6">
    <source>
        <dbReference type="Google" id="ProtNLM"/>
    </source>
</evidence>
<reference evidence="2 4" key="1">
    <citation type="submission" date="2020-05" db="EMBL/GenBank/DDBJ databases">
        <title>Characterization of novel class B3 metallo-beta-lactamase from novel Pseudomonas species.</title>
        <authorList>
            <person name="Yamada K."/>
            <person name="Aoki K."/>
            <person name="Ishii Y."/>
        </authorList>
    </citation>
    <scope>NUCLEOTIDE SEQUENCE [LARGE SCALE GENOMIC DNA]</scope>
    <source>
        <strain evidence="2 4">TUM18999</strain>
        <strain evidence="3 5">TUM20286</strain>
    </source>
</reference>
<proteinExistence type="predicted"/>
<accession>A0A6J4E8P4</accession>
<evidence type="ECO:0000256" key="1">
    <source>
        <dbReference type="SAM" id="MobiDB-lite"/>
    </source>
</evidence>
<feature type="region of interest" description="Disordered" evidence="1">
    <location>
        <begin position="134"/>
        <end position="153"/>
    </location>
</feature>
<name>A0A6J4E8P4_9PSED</name>
<organism evidence="2 4">
    <name type="scientific">Pseudomonas tohonis</name>
    <dbReference type="NCBI Taxonomy" id="2725477"/>
    <lineage>
        <taxon>Bacteria</taxon>
        <taxon>Pseudomonadati</taxon>
        <taxon>Pseudomonadota</taxon>
        <taxon>Gammaproteobacteria</taxon>
        <taxon>Pseudomonadales</taxon>
        <taxon>Pseudomonadaceae</taxon>
        <taxon>Pseudomonas</taxon>
    </lineage>
</organism>
<evidence type="ECO:0000313" key="3">
    <source>
        <dbReference type="EMBL" id="GJN54836.1"/>
    </source>
</evidence>
<protein>
    <recommendedName>
        <fullName evidence="6">DUF3574 domain-containing protein</fullName>
    </recommendedName>
</protein>
<dbReference type="InterPro" id="IPR021957">
    <property type="entry name" value="DUF3574"/>
</dbReference>
<dbReference type="Proteomes" id="UP001054892">
    <property type="component" value="Unassembled WGS sequence"/>
</dbReference>
<dbReference type="KEGG" id="ptw:TUM18999_35250"/>
<gene>
    <name evidence="2" type="ORF">TUM18999_35250</name>
    <name evidence="3" type="ORF">TUM20286_45880</name>
</gene>
<dbReference type="EMBL" id="AP023189">
    <property type="protein sequence ID" value="BCG25334.1"/>
    <property type="molecule type" value="Genomic_DNA"/>
</dbReference>